<evidence type="ECO:0000313" key="2">
    <source>
        <dbReference type="EMBL" id="AEH23883.1"/>
    </source>
</evidence>
<dbReference type="NCBIfam" id="TIGR01509">
    <property type="entry name" value="HAD-SF-IA-v3"/>
    <property type="match status" value="1"/>
</dbReference>
<reference evidence="2 3" key="1">
    <citation type="journal article" date="2011" name="J. Bacteriol.">
        <title>Complete genome sequence of the obligate piezophilic hyperthermophilic archaeon Pyrococcus yayanosii CH1.</title>
        <authorList>
            <person name="Jun X."/>
            <person name="Lupeng L."/>
            <person name="Minjuan X."/>
            <person name="Oger P."/>
            <person name="Fengping W."/>
            <person name="Jebbar M."/>
            <person name="Xiang X."/>
        </authorList>
    </citation>
    <scope>NUCLEOTIDE SEQUENCE [LARGE SCALE GENOMIC DNA]</scope>
    <source>
        <strain evidence="3">CH1 / JCM 16557</strain>
    </source>
</reference>
<dbReference type="SFLD" id="SFLDG01129">
    <property type="entry name" value="C1.5:_HAD__Beta-PGM__Phosphata"/>
    <property type="match status" value="1"/>
</dbReference>
<dbReference type="GO" id="GO:0008967">
    <property type="term" value="F:phosphoglycolate phosphatase activity"/>
    <property type="evidence" value="ECO:0007669"/>
    <property type="project" value="TreeGrafter"/>
</dbReference>
<sequence length="221" mass="25479">MLRGIIFDVDETLVYYEGYSLRKWYESIALPAMKELEIVVDWETFRKMAKGELPRSYVEKFGIDHVEFWKALDRANREYRERLLREGKIKTFPDVGVLKDLKAMEIKLAAVSNASQDNTELVLEAFGLKDYFDVILGKDYAYLDGVKPNPYLVKKALRLMNIGPEEALVVGDSELDVKAGHAAGVRVVQVIREKKVEGADYYVRNLWELLELVKDLKTRDP</sequence>
<dbReference type="InterPro" id="IPR036412">
    <property type="entry name" value="HAD-like_sf"/>
</dbReference>
<comment type="similarity">
    <text evidence="1">Belongs to the HAD-like hydrolase superfamily.</text>
</comment>
<accession>F8AFX7</accession>
<dbReference type="PANTHER" id="PTHR43434">
    <property type="entry name" value="PHOSPHOGLYCOLATE PHOSPHATASE"/>
    <property type="match status" value="1"/>
</dbReference>
<name>F8AFX7_PYRYC</name>
<dbReference type="eggNOG" id="arCOG02292">
    <property type="taxonomic scope" value="Archaea"/>
</dbReference>
<dbReference type="GeneID" id="10836755"/>
<proteinExistence type="inferred from homology"/>
<evidence type="ECO:0000313" key="3">
    <source>
        <dbReference type="Proteomes" id="UP000008386"/>
    </source>
</evidence>
<dbReference type="GO" id="GO:0006281">
    <property type="term" value="P:DNA repair"/>
    <property type="evidence" value="ECO:0007669"/>
    <property type="project" value="TreeGrafter"/>
</dbReference>
<dbReference type="InterPro" id="IPR041492">
    <property type="entry name" value="HAD_2"/>
</dbReference>
<gene>
    <name evidence="2" type="ordered locus">PYCH_01740</name>
</gene>
<dbReference type="SFLD" id="SFLDS00003">
    <property type="entry name" value="Haloacid_Dehalogenase"/>
    <property type="match status" value="1"/>
</dbReference>
<dbReference type="HOGENOM" id="CLU_045011_19_3_2"/>
<dbReference type="SUPFAM" id="SSF56784">
    <property type="entry name" value="HAD-like"/>
    <property type="match status" value="1"/>
</dbReference>
<dbReference type="PANTHER" id="PTHR43434:SF1">
    <property type="entry name" value="PHOSPHOGLYCOLATE PHOSPHATASE"/>
    <property type="match status" value="1"/>
</dbReference>
<dbReference type="EMBL" id="CP002779">
    <property type="protein sequence ID" value="AEH23883.1"/>
    <property type="molecule type" value="Genomic_DNA"/>
</dbReference>
<dbReference type="Pfam" id="PF13419">
    <property type="entry name" value="HAD_2"/>
    <property type="match status" value="1"/>
</dbReference>
<evidence type="ECO:0000256" key="1">
    <source>
        <dbReference type="ARBA" id="ARBA00007958"/>
    </source>
</evidence>
<dbReference type="Proteomes" id="UP000008386">
    <property type="component" value="Chromosome"/>
</dbReference>
<dbReference type="Gene3D" id="3.40.50.1000">
    <property type="entry name" value="HAD superfamily/HAD-like"/>
    <property type="match status" value="1"/>
</dbReference>
<protein>
    <submittedName>
        <fullName evidence="2">Phosphoglycolate phosphatase</fullName>
    </submittedName>
</protein>
<dbReference type="STRING" id="529709.PYCH_01740"/>
<dbReference type="OrthoDB" id="115864at2157"/>
<dbReference type="InterPro" id="IPR006439">
    <property type="entry name" value="HAD-SF_hydro_IA"/>
</dbReference>
<dbReference type="NCBIfam" id="TIGR01549">
    <property type="entry name" value="HAD-SF-IA-v1"/>
    <property type="match status" value="1"/>
</dbReference>
<dbReference type="InterPro" id="IPR050155">
    <property type="entry name" value="HAD-like_hydrolase_sf"/>
</dbReference>
<dbReference type="RefSeq" id="WP_013904941.1">
    <property type="nucleotide sequence ID" value="NC_015680.1"/>
</dbReference>
<dbReference type="InterPro" id="IPR023214">
    <property type="entry name" value="HAD_sf"/>
</dbReference>
<dbReference type="Gene3D" id="1.10.150.240">
    <property type="entry name" value="Putative phosphatase, domain 2"/>
    <property type="match status" value="1"/>
</dbReference>
<keyword evidence="3" id="KW-1185">Reference proteome</keyword>
<dbReference type="InterPro" id="IPR023198">
    <property type="entry name" value="PGP-like_dom2"/>
</dbReference>
<organism evidence="2 3">
    <name type="scientific">Pyrococcus yayanosii (strain CH1 / JCM 16557)</name>
    <dbReference type="NCBI Taxonomy" id="529709"/>
    <lineage>
        <taxon>Archaea</taxon>
        <taxon>Methanobacteriati</taxon>
        <taxon>Methanobacteriota</taxon>
        <taxon>Thermococci</taxon>
        <taxon>Thermococcales</taxon>
        <taxon>Thermococcaceae</taxon>
        <taxon>Pyrococcus</taxon>
    </lineage>
</organism>
<dbReference type="AlphaFoldDB" id="F8AFX7"/>
<dbReference type="KEGG" id="pya:PYCH_01740"/>